<name>A0A7D9HUX5_PARCT</name>
<sequence length="234" mass="26943">MKPSKVLVANSKKDSTDLPANINLARCSTFWKTQRVMAQVQRFVALCKGTESPSAVMTVESLEKSKCVDRRSKLLLFTPYLDKNNGIRVGGRLDRTKLPYKVRHPIILPQKHRLTELIVNCYHRLENHGGVDHVLAAIRNKFWIIHGRQEKWKTEERNLSVNDVVIVFEPNLKPGEWKLGRILEVFPGNDGHVRAAKIKTSQGVCTRPITKLCVLEESKKMDDRRSQPDRDERW</sequence>
<keyword evidence="2" id="KW-1185">Reference proteome</keyword>
<evidence type="ECO:0000313" key="1">
    <source>
        <dbReference type="EMBL" id="CAB3991237.1"/>
    </source>
</evidence>
<dbReference type="PANTHER" id="PTHR47331:SF5">
    <property type="entry name" value="RIBONUCLEASE H"/>
    <property type="match status" value="1"/>
</dbReference>
<comment type="caution">
    <text evidence="1">The sequence shown here is derived from an EMBL/GenBank/DDBJ whole genome shotgun (WGS) entry which is preliminary data.</text>
</comment>
<dbReference type="Pfam" id="PF18701">
    <property type="entry name" value="DUF5641"/>
    <property type="match status" value="1"/>
</dbReference>
<dbReference type="PANTHER" id="PTHR47331">
    <property type="entry name" value="PHD-TYPE DOMAIN-CONTAINING PROTEIN"/>
    <property type="match status" value="1"/>
</dbReference>
<reference evidence="1" key="1">
    <citation type="submission" date="2020-04" db="EMBL/GenBank/DDBJ databases">
        <authorList>
            <person name="Alioto T."/>
            <person name="Alioto T."/>
            <person name="Gomez Garrido J."/>
        </authorList>
    </citation>
    <scope>NUCLEOTIDE SEQUENCE</scope>
    <source>
        <strain evidence="1">A484AB</strain>
    </source>
</reference>
<dbReference type="InterPro" id="IPR040676">
    <property type="entry name" value="DUF5641"/>
</dbReference>
<organism evidence="1 2">
    <name type="scientific">Paramuricea clavata</name>
    <name type="common">Red gorgonian</name>
    <name type="synonym">Violescent sea-whip</name>
    <dbReference type="NCBI Taxonomy" id="317549"/>
    <lineage>
        <taxon>Eukaryota</taxon>
        <taxon>Metazoa</taxon>
        <taxon>Cnidaria</taxon>
        <taxon>Anthozoa</taxon>
        <taxon>Octocorallia</taxon>
        <taxon>Malacalcyonacea</taxon>
        <taxon>Plexauridae</taxon>
        <taxon>Paramuricea</taxon>
    </lineage>
</organism>
<dbReference type="AlphaFoldDB" id="A0A7D9HUX5"/>
<dbReference type="EMBL" id="CACRXK020001811">
    <property type="protein sequence ID" value="CAB3991237.1"/>
    <property type="molecule type" value="Genomic_DNA"/>
</dbReference>
<protein>
    <submittedName>
        <fullName evidence="1">Pao retrotransposon peptidase superfamily</fullName>
    </submittedName>
</protein>
<accession>A0A7D9HUX5</accession>
<gene>
    <name evidence="1" type="ORF">PACLA_8A004513</name>
</gene>
<dbReference type="OrthoDB" id="6767342at2759"/>
<evidence type="ECO:0000313" key="2">
    <source>
        <dbReference type="Proteomes" id="UP001152795"/>
    </source>
</evidence>
<proteinExistence type="predicted"/>
<dbReference type="Proteomes" id="UP001152795">
    <property type="component" value="Unassembled WGS sequence"/>
</dbReference>